<dbReference type="InterPro" id="IPR010941">
    <property type="entry name" value="PhaC_N"/>
</dbReference>
<protein>
    <submittedName>
        <fullName evidence="6">Polyhydroxyalkanoate synthase</fullName>
    </submittedName>
</protein>
<dbReference type="PANTHER" id="PTHR36837">
    <property type="entry name" value="POLY(3-HYDROXYALKANOATE) POLYMERASE SUBUNIT PHAC"/>
    <property type="match status" value="1"/>
</dbReference>
<dbReference type="RefSeq" id="WP_104001421.1">
    <property type="nucleotide sequence ID" value="NZ_FNVQ01000001.1"/>
</dbReference>
<dbReference type="SUPFAM" id="SSF53474">
    <property type="entry name" value="alpha/beta-Hydrolases"/>
    <property type="match status" value="1"/>
</dbReference>
<dbReference type="InterPro" id="IPR029058">
    <property type="entry name" value="AB_hydrolase_fold"/>
</dbReference>
<gene>
    <name evidence="6" type="ORF">SAMN05444390_101427</name>
</gene>
<name>A0A1H5ULQ3_9GAMM</name>
<dbReference type="GO" id="GO:0042619">
    <property type="term" value="P:poly-hydroxybutyrate biosynthetic process"/>
    <property type="evidence" value="ECO:0007669"/>
    <property type="project" value="InterPro"/>
</dbReference>
<proteinExistence type="predicted"/>
<evidence type="ECO:0000256" key="4">
    <source>
        <dbReference type="ARBA" id="ARBA00023315"/>
    </source>
</evidence>
<dbReference type="EMBL" id="FNVQ01000001">
    <property type="protein sequence ID" value="SEF75950.1"/>
    <property type="molecule type" value="Genomic_DNA"/>
</dbReference>
<evidence type="ECO:0000256" key="3">
    <source>
        <dbReference type="ARBA" id="ARBA00022679"/>
    </source>
</evidence>
<feature type="domain" description="Poly-beta-hydroxybutyrate polymerase N-terminal" evidence="5">
    <location>
        <begin position="97"/>
        <end position="263"/>
    </location>
</feature>
<dbReference type="AlphaFoldDB" id="A0A1H5ULQ3"/>
<keyword evidence="7" id="KW-1185">Reference proteome</keyword>
<evidence type="ECO:0000313" key="7">
    <source>
        <dbReference type="Proteomes" id="UP000236745"/>
    </source>
</evidence>
<dbReference type="OrthoDB" id="7208816at2"/>
<comment type="subcellular location">
    <subcellularLocation>
        <location evidence="1">Cytoplasm</location>
    </subcellularLocation>
</comment>
<reference evidence="6 7" key="1">
    <citation type="submission" date="2016-10" db="EMBL/GenBank/DDBJ databases">
        <authorList>
            <person name="de Groot N.N."/>
        </authorList>
    </citation>
    <scope>NUCLEOTIDE SEQUENCE [LARGE SCALE GENOMIC DNA]</scope>
    <source>
        <strain evidence="6 7">DSM 22012</strain>
    </source>
</reference>
<organism evidence="6 7">
    <name type="scientific">Marinobacterium lutimaris</name>
    <dbReference type="NCBI Taxonomy" id="568106"/>
    <lineage>
        <taxon>Bacteria</taxon>
        <taxon>Pseudomonadati</taxon>
        <taxon>Pseudomonadota</taxon>
        <taxon>Gammaproteobacteria</taxon>
        <taxon>Oceanospirillales</taxon>
        <taxon>Oceanospirillaceae</taxon>
        <taxon>Marinobacterium</taxon>
    </lineage>
</organism>
<dbReference type="Pfam" id="PF07167">
    <property type="entry name" value="PhaC_N"/>
    <property type="match status" value="1"/>
</dbReference>
<dbReference type="InterPro" id="IPR051321">
    <property type="entry name" value="PHA/PHB_synthase"/>
</dbReference>
<keyword evidence="2" id="KW-0963">Cytoplasm</keyword>
<sequence>MDKKSESGNYSIDPQEFMNYVAHETNKVLDMFSASGGDDIFRQFTQSWTELATRSLEDPTVWIKAITDYQQAQFNLWRNLLSGNTSETPVAQPEKGDRRFQGEEWSTNPIYDYIKQSYLLTSRMLVDMAANAKLAPTEQSKLEFYTKQYVDALSPTNFALTNPEVLQQAMETKGQSLVDGLQNLLADIEKGRISMTDEDAFELGVNLATTEGAVVFQNEIFQLIHYKPEGEQVYERPTLIVPPSINKFYILDLQPHNSFVRYCVEQGQNVFLVSWVNPTAEQRDLSWDDYVADGVLKAIELTKEIGGNDKINAVSWCVGGTLLATALAVMANRKDATVGSATFLTTLTDFKNPGDLCVFIDEYQVKQLESKVNSQGVLNGKELATSFNMLRSNDLIWSYVVNNYLKGQTPPPFDILYWNSDSTNLPANMYTFYINKMYLENKLSEPNGLEVCGEPIDLGKIKIPCYFLSTVEDHIAPWKGTFKATETFGSNIEFVLGASGHVAGVINPASKNRRNYWIKGEQGQGADHWFETAERQEGSWWPNWAEWLRRRAGKKIDAPKEYGSDTYKAIEPAPGSYVRRRIT</sequence>
<dbReference type="GO" id="GO:0005737">
    <property type="term" value="C:cytoplasm"/>
    <property type="evidence" value="ECO:0007669"/>
    <property type="project" value="UniProtKB-SubCell"/>
</dbReference>
<dbReference type="Proteomes" id="UP000236745">
    <property type="component" value="Unassembled WGS sequence"/>
</dbReference>
<dbReference type="GO" id="GO:0016746">
    <property type="term" value="F:acyltransferase activity"/>
    <property type="evidence" value="ECO:0007669"/>
    <property type="project" value="UniProtKB-KW"/>
</dbReference>
<keyword evidence="4" id="KW-0012">Acyltransferase</keyword>
<evidence type="ECO:0000313" key="6">
    <source>
        <dbReference type="EMBL" id="SEF75950.1"/>
    </source>
</evidence>
<dbReference type="InterPro" id="IPR010963">
    <property type="entry name" value="PHA_synth_I"/>
</dbReference>
<evidence type="ECO:0000256" key="2">
    <source>
        <dbReference type="ARBA" id="ARBA00022490"/>
    </source>
</evidence>
<dbReference type="PANTHER" id="PTHR36837:SF5">
    <property type="entry name" value="POLY-3-HYDROXYBUTYRATE SYNTHASE"/>
    <property type="match status" value="1"/>
</dbReference>
<dbReference type="Gene3D" id="3.40.50.1820">
    <property type="entry name" value="alpha/beta hydrolase"/>
    <property type="match status" value="1"/>
</dbReference>
<evidence type="ECO:0000256" key="1">
    <source>
        <dbReference type="ARBA" id="ARBA00004496"/>
    </source>
</evidence>
<evidence type="ECO:0000259" key="5">
    <source>
        <dbReference type="Pfam" id="PF07167"/>
    </source>
</evidence>
<accession>A0A1H5ULQ3</accession>
<keyword evidence="3" id="KW-0808">Transferase</keyword>
<dbReference type="NCBIfam" id="TIGR01838">
    <property type="entry name" value="PHA_synth_I"/>
    <property type="match status" value="1"/>
</dbReference>